<sequence length="89" mass="10406">MLKKTSVSSFILDCEIVAYDRATQKLLSFLTLSTQARKKVEIEDIIVNVCVFAFDLLHLNMAKNFFRKTLESVERFWRRLFPCVGGRRC</sequence>
<dbReference type="RefSeq" id="XP_022632770.1">
    <property type="nucleotide sequence ID" value="XM_022777049.1"/>
</dbReference>
<dbReference type="Gene3D" id="3.30.470.30">
    <property type="entry name" value="DNA ligase/mRNA capping enzyme"/>
    <property type="match status" value="1"/>
</dbReference>
<dbReference type="AlphaFoldDB" id="A0A3Q0EM94"/>
<evidence type="ECO:0000313" key="5">
    <source>
        <dbReference type="RefSeq" id="XP_022632770.1"/>
    </source>
</evidence>
<evidence type="ECO:0000256" key="2">
    <source>
        <dbReference type="ARBA" id="ARBA00022598"/>
    </source>
</evidence>
<evidence type="ECO:0000313" key="4">
    <source>
        <dbReference type="Proteomes" id="UP000087766"/>
    </source>
</evidence>
<dbReference type="GO" id="GO:0006310">
    <property type="term" value="P:DNA recombination"/>
    <property type="evidence" value="ECO:0007669"/>
    <property type="project" value="InterPro"/>
</dbReference>
<protein>
    <submittedName>
        <fullName evidence="5">DNA ligase 1-like isoform X2</fullName>
    </submittedName>
</protein>
<keyword evidence="2" id="KW-0436">Ligase</keyword>
<dbReference type="GO" id="GO:0005634">
    <property type="term" value="C:nucleus"/>
    <property type="evidence" value="ECO:0007669"/>
    <property type="project" value="TreeGrafter"/>
</dbReference>
<gene>
    <name evidence="5" type="primary">LOC106780636</name>
</gene>
<dbReference type="InterPro" id="IPR012310">
    <property type="entry name" value="DNA_ligase_ATP-dep_cent"/>
</dbReference>
<dbReference type="GO" id="GO:0003910">
    <property type="term" value="F:DNA ligase (ATP) activity"/>
    <property type="evidence" value="ECO:0007669"/>
    <property type="project" value="InterPro"/>
</dbReference>
<dbReference type="GO" id="GO:0005524">
    <property type="term" value="F:ATP binding"/>
    <property type="evidence" value="ECO:0007669"/>
    <property type="project" value="InterPro"/>
</dbReference>
<keyword evidence="4" id="KW-1185">Reference proteome</keyword>
<organism evidence="4 5">
    <name type="scientific">Vigna radiata var. radiata</name>
    <name type="common">Mung bean</name>
    <name type="synonym">Phaseolus aureus</name>
    <dbReference type="NCBI Taxonomy" id="3916"/>
    <lineage>
        <taxon>Eukaryota</taxon>
        <taxon>Viridiplantae</taxon>
        <taxon>Streptophyta</taxon>
        <taxon>Embryophyta</taxon>
        <taxon>Tracheophyta</taxon>
        <taxon>Spermatophyta</taxon>
        <taxon>Magnoliopsida</taxon>
        <taxon>eudicotyledons</taxon>
        <taxon>Gunneridae</taxon>
        <taxon>Pentapetalae</taxon>
        <taxon>rosids</taxon>
        <taxon>fabids</taxon>
        <taxon>Fabales</taxon>
        <taxon>Fabaceae</taxon>
        <taxon>Papilionoideae</taxon>
        <taxon>50 kb inversion clade</taxon>
        <taxon>NPAAA clade</taxon>
        <taxon>indigoferoid/millettioid clade</taxon>
        <taxon>Phaseoleae</taxon>
        <taxon>Vigna</taxon>
    </lineage>
</organism>
<dbReference type="SUPFAM" id="SSF56091">
    <property type="entry name" value="DNA ligase/mRNA capping enzyme, catalytic domain"/>
    <property type="match status" value="1"/>
</dbReference>
<dbReference type="GeneID" id="106780636"/>
<proteinExistence type="inferred from homology"/>
<name>A0A3Q0EM94_VIGRR</name>
<evidence type="ECO:0000259" key="3">
    <source>
        <dbReference type="Pfam" id="PF01068"/>
    </source>
</evidence>
<dbReference type="Pfam" id="PF01068">
    <property type="entry name" value="DNA_ligase_A_M"/>
    <property type="match status" value="1"/>
</dbReference>
<feature type="domain" description="ATP-dependent DNA ligase family profile" evidence="3">
    <location>
        <begin position="4"/>
        <end position="76"/>
    </location>
</feature>
<accession>A0A3Q0EM94</accession>
<comment type="similarity">
    <text evidence="1">Belongs to the ATP-dependent DNA ligase family.</text>
</comment>
<evidence type="ECO:0000256" key="1">
    <source>
        <dbReference type="ARBA" id="ARBA00007572"/>
    </source>
</evidence>
<dbReference type="GO" id="GO:0006273">
    <property type="term" value="P:lagging strand elongation"/>
    <property type="evidence" value="ECO:0007669"/>
    <property type="project" value="TreeGrafter"/>
</dbReference>
<dbReference type="PANTHER" id="PTHR45674">
    <property type="entry name" value="DNA LIGASE 1/3 FAMILY MEMBER"/>
    <property type="match status" value="1"/>
</dbReference>
<dbReference type="GO" id="GO:0005739">
    <property type="term" value="C:mitochondrion"/>
    <property type="evidence" value="ECO:0007669"/>
    <property type="project" value="TreeGrafter"/>
</dbReference>
<dbReference type="GO" id="GO:0006281">
    <property type="term" value="P:DNA repair"/>
    <property type="evidence" value="ECO:0007669"/>
    <property type="project" value="InterPro"/>
</dbReference>
<dbReference type="PANTHER" id="PTHR45674:SF4">
    <property type="entry name" value="DNA LIGASE 1"/>
    <property type="match status" value="1"/>
</dbReference>
<dbReference type="Proteomes" id="UP000087766">
    <property type="component" value="Unplaced"/>
</dbReference>
<dbReference type="InterPro" id="IPR050191">
    <property type="entry name" value="ATP-dep_DNA_ligase"/>
</dbReference>
<reference evidence="5" key="1">
    <citation type="submission" date="2025-08" db="UniProtKB">
        <authorList>
            <consortium name="RefSeq"/>
        </authorList>
    </citation>
    <scope>IDENTIFICATION</scope>
    <source>
        <tissue evidence="5">Leaf</tissue>
    </source>
</reference>